<evidence type="ECO:0000313" key="3">
    <source>
        <dbReference type="Proteomes" id="UP000039865"/>
    </source>
</evidence>
<protein>
    <submittedName>
        <fullName evidence="2">Engulfment and cell motility elm family protein</fullName>
    </submittedName>
</protein>
<dbReference type="Pfam" id="PF04727">
    <property type="entry name" value="ELMO_CED12"/>
    <property type="match status" value="1"/>
</dbReference>
<keyword evidence="3" id="KW-1185">Reference proteome</keyword>
<organism evidence="2 3">
    <name type="scientific">Stylonychia lemnae</name>
    <name type="common">Ciliate</name>
    <dbReference type="NCBI Taxonomy" id="5949"/>
    <lineage>
        <taxon>Eukaryota</taxon>
        <taxon>Sar</taxon>
        <taxon>Alveolata</taxon>
        <taxon>Ciliophora</taxon>
        <taxon>Intramacronucleata</taxon>
        <taxon>Spirotrichea</taxon>
        <taxon>Stichotrichia</taxon>
        <taxon>Sporadotrichida</taxon>
        <taxon>Oxytrichidae</taxon>
        <taxon>Stylonychinae</taxon>
        <taxon>Stylonychia</taxon>
    </lineage>
</organism>
<dbReference type="InterPro" id="IPR050868">
    <property type="entry name" value="ELMO_domain-containing"/>
</dbReference>
<feature type="domain" description="ELMO" evidence="1">
    <location>
        <begin position="114"/>
        <end position="288"/>
    </location>
</feature>
<sequence length="312" mass="37378">MKSEEYHSDPFQWSEDDEEVEHEQLLNDYRRKQQVPINAGDLESNDKRQMKKIHSLSKKYDLNRQPIFHQQNKGAGEKLCCCIVQNQDLNRREIRKYYQFSEDLVQFYDEKNSQHEAHLKQYYLDNFRTYDRGQNIPDNLISDEWTKIGFQGKNPRTDFRGGGILGLQSLRYFTQNYNEIYQEMINDKTETFFTAITGINIAHSILTYLYMNKNEVANQVKKLRAGRKQFKTFAKLNARSKQTFFELHAFVFIRTFQHWKVEYEKSKPRMPNFYEVQDLAKKEMHDLLSNTELNDVKSVIKRNNQIASEKYK</sequence>
<name>A0A078APG4_STYLE</name>
<dbReference type="AlphaFoldDB" id="A0A078APG4"/>
<dbReference type="OrthoDB" id="284119at2759"/>
<gene>
    <name evidence="2" type="primary">Contig848.g925</name>
    <name evidence="2" type="ORF">STYLEM_11863</name>
</gene>
<dbReference type="InterPro" id="IPR006816">
    <property type="entry name" value="ELMO_dom"/>
</dbReference>
<dbReference type="InParanoid" id="A0A078APG4"/>
<dbReference type="EMBL" id="CCKQ01011287">
    <property type="protein sequence ID" value="CDW82828.1"/>
    <property type="molecule type" value="Genomic_DNA"/>
</dbReference>
<evidence type="ECO:0000313" key="2">
    <source>
        <dbReference type="EMBL" id="CDW82828.1"/>
    </source>
</evidence>
<dbReference type="PROSITE" id="PS51335">
    <property type="entry name" value="ELMO"/>
    <property type="match status" value="1"/>
</dbReference>
<proteinExistence type="predicted"/>
<reference evidence="2 3" key="1">
    <citation type="submission" date="2014-06" db="EMBL/GenBank/DDBJ databases">
        <authorList>
            <person name="Swart Estienne"/>
        </authorList>
    </citation>
    <scope>NUCLEOTIDE SEQUENCE [LARGE SCALE GENOMIC DNA]</scope>
    <source>
        <strain evidence="2 3">130c</strain>
    </source>
</reference>
<evidence type="ECO:0000259" key="1">
    <source>
        <dbReference type="PROSITE" id="PS51335"/>
    </source>
</evidence>
<accession>A0A078APG4</accession>
<dbReference type="Proteomes" id="UP000039865">
    <property type="component" value="Unassembled WGS sequence"/>
</dbReference>
<dbReference type="PANTHER" id="PTHR12771">
    <property type="entry name" value="ENGULFMENT AND CELL MOTILITY"/>
    <property type="match status" value="1"/>
</dbReference>